<comment type="caution">
    <text evidence="2">The sequence shown here is derived from an EMBL/GenBank/DDBJ whole genome shotgun (WGS) entry which is preliminary data.</text>
</comment>
<proteinExistence type="predicted"/>
<name>A0A0F9A400_9ZZZZ</name>
<dbReference type="Pfam" id="PF00149">
    <property type="entry name" value="Metallophos"/>
    <property type="match status" value="1"/>
</dbReference>
<organism evidence="2">
    <name type="scientific">marine sediment metagenome</name>
    <dbReference type="NCBI Taxonomy" id="412755"/>
    <lineage>
        <taxon>unclassified sequences</taxon>
        <taxon>metagenomes</taxon>
        <taxon>ecological metagenomes</taxon>
    </lineage>
</organism>
<dbReference type="GO" id="GO:0016787">
    <property type="term" value="F:hydrolase activity"/>
    <property type="evidence" value="ECO:0007669"/>
    <property type="project" value="InterPro"/>
</dbReference>
<evidence type="ECO:0000313" key="2">
    <source>
        <dbReference type="EMBL" id="KKK66881.1"/>
    </source>
</evidence>
<dbReference type="AlphaFoldDB" id="A0A0F9A400"/>
<accession>A0A0F9A400</accession>
<evidence type="ECO:0000259" key="1">
    <source>
        <dbReference type="Pfam" id="PF00149"/>
    </source>
</evidence>
<gene>
    <name evidence="2" type="ORF">LCGC14_2959640</name>
</gene>
<reference evidence="2" key="1">
    <citation type="journal article" date="2015" name="Nature">
        <title>Complex archaea that bridge the gap between prokaryotes and eukaryotes.</title>
        <authorList>
            <person name="Spang A."/>
            <person name="Saw J.H."/>
            <person name="Jorgensen S.L."/>
            <person name="Zaremba-Niedzwiedzka K."/>
            <person name="Martijn J."/>
            <person name="Lind A.E."/>
            <person name="van Eijk R."/>
            <person name="Schleper C."/>
            <person name="Guy L."/>
            <person name="Ettema T.J."/>
        </authorList>
    </citation>
    <scope>NUCLEOTIDE SEQUENCE</scope>
</reference>
<sequence length="185" mass="21181">MFFIGDVHGQYAAYFDWLNKFKSQKSIQVGDFGLGFGNATPAPWDMIHRFIRGNHDDPAACNAHSNHLGDYGVTEDGIFFVAGGYSIDVDWRKSVQHEYPYPIWWEDEEIAESEFEKILELYKATKPKIVVSHDCPSEIRDTLLEGGSPHRNRTSDGLLSAMFKAHQPELWVFGHYHESIDMKVN</sequence>
<dbReference type="EMBL" id="LAZR01059869">
    <property type="protein sequence ID" value="KKK66881.1"/>
    <property type="molecule type" value="Genomic_DNA"/>
</dbReference>
<dbReference type="SUPFAM" id="SSF56300">
    <property type="entry name" value="Metallo-dependent phosphatases"/>
    <property type="match status" value="1"/>
</dbReference>
<dbReference type="InterPro" id="IPR029052">
    <property type="entry name" value="Metallo-depent_PP-like"/>
</dbReference>
<feature type="non-terminal residue" evidence="2">
    <location>
        <position position="185"/>
    </location>
</feature>
<protein>
    <recommendedName>
        <fullName evidence="1">Calcineurin-like phosphoesterase domain-containing protein</fullName>
    </recommendedName>
</protein>
<dbReference type="Gene3D" id="3.60.21.10">
    <property type="match status" value="1"/>
</dbReference>
<feature type="domain" description="Calcineurin-like phosphoesterase" evidence="1">
    <location>
        <begin position="3"/>
        <end position="178"/>
    </location>
</feature>
<dbReference type="InterPro" id="IPR004843">
    <property type="entry name" value="Calcineurin-like_PHP"/>
</dbReference>